<accession>A0A5J6VKJ9</accession>
<sequence length="123" mass="14581">MDKKNIIIKFNNIIRNLLDQTKNLVGGSYLVYYDQITKVNSLKPIETFIYYALPFKEQIISEDPQYFLEESNLKKDFSGEYDEYFTDIIKLKKIYCNVDDTSKSNLWKILKALVILSDKYNQL</sequence>
<protein>
    <submittedName>
        <fullName evidence="1">Uncharacterized protein</fullName>
    </submittedName>
</protein>
<name>A0A5J6VKJ9_9VIRU</name>
<evidence type="ECO:0000313" key="1">
    <source>
        <dbReference type="EMBL" id="QFG74339.1"/>
    </source>
</evidence>
<reference evidence="1" key="1">
    <citation type="journal article" date="2019" name="Philos. Trans. R. Soc. Lond., B, Biol. Sci.">
        <title>Targeted metagenomic recovery of four divergent viruses reveals shared and distinctive characteristics of giant viruses of marine eukaryotes.</title>
        <authorList>
            <person name="Needham D.M."/>
            <person name="Poirier C."/>
            <person name="Hehenberger E."/>
            <person name="Jimenez V."/>
            <person name="Swalwell J.E."/>
            <person name="Santoro A.E."/>
            <person name="Worden A.Z."/>
        </authorList>
    </citation>
    <scope>NUCLEOTIDE SEQUENCE</scope>
    <source>
        <strain evidence="1">MPacV-611</strain>
    </source>
</reference>
<proteinExistence type="predicted"/>
<dbReference type="EMBL" id="MN448286">
    <property type="protein sequence ID" value="QFG74339.1"/>
    <property type="molecule type" value="Genomic_DNA"/>
</dbReference>
<organism evidence="1">
    <name type="scientific">Megaviridae environmental sample</name>
    <dbReference type="NCBI Taxonomy" id="1737588"/>
    <lineage>
        <taxon>Viruses</taxon>
        <taxon>Varidnaviria</taxon>
        <taxon>Bamfordvirae</taxon>
        <taxon>Nucleocytoviricota</taxon>
        <taxon>Megaviricetes</taxon>
        <taxon>Imitervirales</taxon>
        <taxon>Mimiviridae</taxon>
        <taxon>environmental samples</taxon>
    </lineage>
</organism>